<dbReference type="EMBL" id="LGAP01000026">
    <property type="protein sequence ID" value="KOF14420.1"/>
    <property type="molecule type" value="Genomic_DNA"/>
</dbReference>
<accession>A0A0L8BIL9</accession>
<name>A0A0L8BIL9_ENSAD</name>
<evidence type="ECO:0008006" key="4">
    <source>
        <dbReference type="Google" id="ProtNLM"/>
    </source>
</evidence>
<dbReference type="AlphaFoldDB" id="A0A0L8BIL9"/>
<comment type="caution">
    <text evidence="2">The sequence shown here is derived from an EMBL/GenBank/DDBJ whole genome shotgun (WGS) entry which is preliminary data.</text>
</comment>
<feature type="transmembrane region" description="Helical" evidence="1">
    <location>
        <begin position="75"/>
        <end position="94"/>
    </location>
</feature>
<feature type="transmembrane region" description="Helical" evidence="1">
    <location>
        <begin position="12"/>
        <end position="29"/>
    </location>
</feature>
<dbReference type="RefSeq" id="WP_053251822.1">
    <property type="nucleotide sequence ID" value="NZ_LGAP01000026.1"/>
</dbReference>
<feature type="transmembrane region" description="Helical" evidence="1">
    <location>
        <begin position="100"/>
        <end position="120"/>
    </location>
</feature>
<gene>
    <name evidence="2" type="ORF">AC244_26605</name>
</gene>
<proteinExistence type="predicted"/>
<organism evidence="2 3">
    <name type="scientific">Ensifer adhaerens</name>
    <name type="common">Sinorhizobium morelense</name>
    <dbReference type="NCBI Taxonomy" id="106592"/>
    <lineage>
        <taxon>Bacteria</taxon>
        <taxon>Pseudomonadati</taxon>
        <taxon>Pseudomonadota</taxon>
        <taxon>Alphaproteobacteria</taxon>
        <taxon>Hyphomicrobiales</taxon>
        <taxon>Rhizobiaceae</taxon>
        <taxon>Sinorhizobium/Ensifer group</taxon>
        <taxon>Ensifer</taxon>
    </lineage>
</organism>
<evidence type="ECO:0000256" key="1">
    <source>
        <dbReference type="SAM" id="Phobius"/>
    </source>
</evidence>
<protein>
    <recommendedName>
        <fullName evidence="4">Transmembrane protein</fullName>
    </recommendedName>
</protein>
<dbReference type="PATRIC" id="fig|106592.7.peg.4106"/>
<evidence type="ECO:0000313" key="3">
    <source>
        <dbReference type="Proteomes" id="UP000037425"/>
    </source>
</evidence>
<sequence length="128" mass="14003">MPHDAQYALRQYLVLSGFGGVCFVISWLLSSDPAFLVVIKTLFAPIYLLATTGLDTHFRRADAAPWPRWQKVEYTIARTALFVAFIIVMCIGPDQSVGDVAKSALTIAIAVGSVEVIFALRNRRSTGA</sequence>
<dbReference type="OrthoDB" id="8421106at2"/>
<reference evidence="3" key="1">
    <citation type="submission" date="2015-07" db="EMBL/GenBank/DDBJ databases">
        <title>Whole genome sequence of an Ensifer adhaerens strain isolated from a cave pool in the Wind Cave National Park.</title>
        <authorList>
            <person name="Eng W.W.H."/>
            <person name="Gan H.M."/>
            <person name="Barton H.A."/>
            <person name="Savka M.A."/>
        </authorList>
    </citation>
    <scope>NUCLEOTIDE SEQUENCE [LARGE SCALE GENOMIC DNA]</scope>
    <source>
        <strain evidence="3">SD006</strain>
    </source>
</reference>
<keyword evidence="1" id="KW-0472">Membrane</keyword>
<dbReference type="Proteomes" id="UP000037425">
    <property type="component" value="Unassembled WGS sequence"/>
</dbReference>
<keyword evidence="1" id="KW-1133">Transmembrane helix</keyword>
<keyword evidence="1" id="KW-0812">Transmembrane</keyword>
<feature type="transmembrane region" description="Helical" evidence="1">
    <location>
        <begin position="35"/>
        <end position="54"/>
    </location>
</feature>
<evidence type="ECO:0000313" key="2">
    <source>
        <dbReference type="EMBL" id="KOF14420.1"/>
    </source>
</evidence>